<keyword evidence="5 7" id="KW-0573">Peptidoglycan synthesis</keyword>
<gene>
    <name evidence="10" type="ORF">SAMN02745911_1383</name>
</gene>
<evidence type="ECO:0000256" key="8">
    <source>
        <dbReference type="SAM" id="SignalP"/>
    </source>
</evidence>
<dbReference type="PANTHER" id="PTHR36699:SF1">
    <property type="entry name" value="L,D-TRANSPEPTIDASE YAFK-RELATED"/>
    <property type="match status" value="1"/>
</dbReference>
<feature type="signal peptide" evidence="8">
    <location>
        <begin position="1"/>
        <end position="20"/>
    </location>
</feature>
<proteinExistence type="inferred from homology"/>
<evidence type="ECO:0000256" key="7">
    <source>
        <dbReference type="PROSITE-ProRule" id="PRU01373"/>
    </source>
</evidence>
<keyword evidence="6 7" id="KW-0961">Cell wall biogenesis/degradation</keyword>
<evidence type="ECO:0000256" key="2">
    <source>
        <dbReference type="ARBA" id="ARBA00005992"/>
    </source>
</evidence>
<feature type="chain" id="PRO_5046249165" evidence="8">
    <location>
        <begin position="21"/>
        <end position="334"/>
    </location>
</feature>
<dbReference type="Proteomes" id="UP000184290">
    <property type="component" value="Unassembled WGS sequence"/>
</dbReference>
<reference evidence="10 11" key="1">
    <citation type="submission" date="2016-11" db="EMBL/GenBank/DDBJ databases">
        <authorList>
            <person name="Varghese N."/>
            <person name="Submissions S."/>
        </authorList>
    </citation>
    <scope>NUCLEOTIDE SEQUENCE [LARGE SCALE GENOMIC DNA]</scope>
    <source>
        <strain evidence="10 11">DSM 21988</strain>
    </source>
</reference>
<sequence length="334" mass="37132">MFARRLATAALMGAGMMVLAACQPGSIDDLMGSEAPLPAALVKDMRAKGMGQHSPMLVRLFKEESELEVWKQTDSGTYALLKTYPICAWSGKLGPKRAEGDRQAPEGFYNITRGSLNPRSQHHLSINIGYPNRYDASNGFTGQHLMVHGSCNSSGCYAMDNEQIEEIYALARESFTGGQRNFQFQAYPFRMTPKNMARHKNSEHYAFWSMLKQGYDSFEVTKRPVKVDVCERRYLFNAALPEGTELDAAGACPTVQESPAIAARRISDDAEIASLVAKMNPSDFAMQSTFTYRTGDPITAEAYAREQNRRQGYDRLGNRVTPAKTSMFGSLLNR</sequence>
<feature type="domain" description="L,D-TPase catalytic" evidence="9">
    <location>
        <begin position="56"/>
        <end position="187"/>
    </location>
</feature>
<dbReference type="PROSITE" id="PS51257">
    <property type="entry name" value="PROKAR_LIPOPROTEIN"/>
    <property type="match status" value="1"/>
</dbReference>
<name>A0ABY1IDG9_9HYPH</name>
<evidence type="ECO:0000256" key="1">
    <source>
        <dbReference type="ARBA" id="ARBA00004752"/>
    </source>
</evidence>
<evidence type="ECO:0000256" key="6">
    <source>
        <dbReference type="ARBA" id="ARBA00023316"/>
    </source>
</evidence>
<organism evidence="10 11">
    <name type="scientific">Aureimonas altamirensis DSM 21988</name>
    <dbReference type="NCBI Taxonomy" id="1121026"/>
    <lineage>
        <taxon>Bacteria</taxon>
        <taxon>Pseudomonadati</taxon>
        <taxon>Pseudomonadota</taxon>
        <taxon>Alphaproteobacteria</taxon>
        <taxon>Hyphomicrobiales</taxon>
        <taxon>Aurantimonadaceae</taxon>
        <taxon>Aureimonas</taxon>
    </lineage>
</organism>
<keyword evidence="3" id="KW-0808">Transferase</keyword>
<evidence type="ECO:0000313" key="10">
    <source>
        <dbReference type="EMBL" id="SHJ00754.1"/>
    </source>
</evidence>
<dbReference type="InterPro" id="IPR005490">
    <property type="entry name" value="LD_TPept_cat_dom"/>
</dbReference>
<feature type="active site" description="Nucleophile" evidence="7">
    <location>
        <position position="156"/>
    </location>
</feature>
<dbReference type="RefSeq" id="WP_073469120.1">
    <property type="nucleotide sequence ID" value="NZ_FQZC01000002.1"/>
</dbReference>
<dbReference type="EMBL" id="FQZC01000002">
    <property type="protein sequence ID" value="SHJ00754.1"/>
    <property type="molecule type" value="Genomic_DNA"/>
</dbReference>
<comment type="similarity">
    <text evidence="2">Belongs to the YkuD family.</text>
</comment>
<dbReference type="InterPro" id="IPR038063">
    <property type="entry name" value="Transpep_catalytic_dom"/>
</dbReference>
<evidence type="ECO:0000256" key="5">
    <source>
        <dbReference type="ARBA" id="ARBA00022984"/>
    </source>
</evidence>
<evidence type="ECO:0000256" key="4">
    <source>
        <dbReference type="ARBA" id="ARBA00022960"/>
    </source>
</evidence>
<dbReference type="Pfam" id="PF03734">
    <property type="entry name" value="YkuD"/>
    <property type="match status" value="1"/>
</dbReference>
<keyword evidence="4 7" id="KW-0133">Cell shape</keyword>
<keyword evidence="8" id="KW-0732">Signal</keyword>
<comment type="pathway">
    <text evidence="1 7">Cell wall biogenesis; peptidoglycan biosynthesis.</text>
</comment>
<dbReference type="SUPFAM" id="SSF141523">
    <property type="entry name" value="L,D-transpeptidase catalytic domain-like"/>
    <property type="match status" value="1"/>
</dbReference>
<feature type="active site" description="Proton donor/acceptor" evidence="7">
    <location>
        <position position="148"/>
    </location>
</feature>
<comment type="caution">
    <text evidence="10">The sequence shown here is derived from an EMBL/GenBank/DDBJ whole genome shotgun (WGS) entry which is preliminary data.</text>
</comment>
<protein>
    <submittedName>
        <fullName evidence="10">Murein L,D-transpeptidase YafK</fullName>
    </submittedName>
</protein>
<dbReference type="CDD" id="cd16913">
    <property type="entry name" value="YkuD_like"/>
    <property type="match status" value="1"/>
</dbReference>
<accession>A0ABY1IDG9</accession>
<evidence type="ECO:0000256" key="3">
    <source>
        <dbReference type="ARBA" id="ARBA00022679"/>
    </source>
</evidence>
<evidence type="ECO:0000259" key="9">
    <source>
        <dbReference type="PROSITE" id="PS52029"/>
    </source>
</evidence>
<keyword evidence="11" id="KW-1185">Reference proteome</keyword>
<dbReference type="PROSITE" id="PS52029">
    <property type="entry name" value="LD_TPASE"/>
    <property type="match status" value="1"/>
</dbReference>
<dbReference type="PANTHER" id="PTHR36699">
    <property type="entry name" value="LD-TRANSPEPTIDASE"/>
    <property type="match status" value="1"/>
</dbReference>
<evidence type="ECO:0000313" key="11">
    <source>
        <dbReference type="Proteomes" id="UP000184290"/>
    </source>
</evidence>